<dbReference type="GO" id="GO:0031507">
    <property type="term" value="P:heterochromatin formation"/>
    <property type="evidence" value="ECO:0007669"/>
    <property type="project" value="TreeGrafter"/>
</dbReference>
<keyword evidence="1" id="KW-0489">Methyltransferase</keyword>
<name>A0A0L6V4D1_9BASI</name>
<evidence type="ECO:0008006" key="11">
    <source>
        <dbReference type="Google" id="ProtNLM"/>
    </source>
</evidence>
<dbReference type="GO" id="GO:0035098">
    <property type="term" value="C:ESC/E(Z) complex"/>
    <property type="evidence" value="ECO:0007669"/>
    <property type="project" value="TreeGrafter"/>
</dbReference>
<dbReference type="VEuPathDB" id="FungiDB:VP01_26g14"/>
<dbReference type="PANTHER" id="PTHR45747">
    <property type="entry name" value="HISTONE-LYSINE N-METHYLTRANSFERASE E(Z)"/>
    <property type="match status" value="1"/>
</dbReference>
<evidence type="ECO:0000256" key="1">
    <source>
        <dbReference type="ARBA" id="ARBA00022603"/>
    </source>
</evidence>
<dbReference type="InterPro" id="IPR019315">
    <property type="entry name" value="MMTA2_N"/>
</dbReference>
<feature type="compositionally biased region" description="Basic and acidic residues" evidence="6">
    <location>
        <begin position="17"/>
        <end position="31"/>
    </location>
</feature>
<accession>A0A0L6V4D1</accession>
<keyword evidence="2" id="KW-0808">Transferase</keyword>
<keyword evidence="3" id="KW-0949">S-adenosyl-L-methionine</keyword>
<dbReference type="Pfam" id="PF10159">
    <property type="entry name" value="MMtag"/>
    <property type="match status" value="1"/>
</dbReference>
<evidence type="ECO:0000256" key="4">
    <source>
        <dbReference type="ARBA" id="ARBA00023015"/>
    </source>
</evidence>
<dbReference type="AlphaFoldDB" id="A0A0L6V4D1"/>
<dbReference type="PROSITE" id="PS50280">
    <property type="entry name" value="SET"/>
    <property type="match status" value="1"/>
</dbReference>
<evidence type="ECO:0000256" key="5">
    <source>
        <dbReference type="ARBA" id="ARBA00023163"/>
    </source>
</evidence>
<dbReference type="Pfam" id="PF00856">
    <property type="entry name" value="SET"/>
    <property type="match status" value="1"/>
</dbReference>
<keyword evidence="10" id="KW-1185">Reference proteome</keyword>
<feature type="region of interest" description="Disordered" evidence="6">
    <location>
        <begin position="1"/>
        <end position="39"/>
    </location>
</feature>
<evidence type="ECO:0000256" key="6">
    <source>
        <dbReference type="SAM" id="MobiDB-lite"/>
    </source>
</evidence>
<dbReference type="Gene3D" id="2.170.270.10">
    <property type="entry name" value="SET domain"/>
    <property type="match status" value="1"/>
</dbReference>
<feature type="compositionally biased region" description="Basic and acidic residues" evidence="6">
    <location>
        <begin position="210"/>
        <end position="228"/>
    </location>
</feature>
<gene>
    <name evidence="9" type="ORF">VP01_26g14</name>
</gene>
<feature type="region of interest" description="Disordered" evidence="6">
    <location>
        <begin position="82"/>
        <end position="255"/>
    </location>
</feature>
<dbReference type="OrthoDB" id="6141102at2759"/>
<evidence type="ECO:0000259" key="8">
    <source>
        <dbReference type="PROSITE" id="PS51633"/>
    </source>
</evidence>
<protein>
    <recommendedName>
        <fullName evidence="11">SET domain-containing protein</fullName>
    </recommendedName>
</protein>
<evidence type="ECO:0000313" key="9">
    <source>
        <dbReference type="EMBL" id="KNZ55367.1"/>
    </source>
</evidence>
<organism evidence="9 10">
    <name type="scientific">Puccinia sorghi</name>
    <dbReference type="NCBI Taxonomy" id="27349"/>
    <lineage>
        <taxon>Eukaryota</taxon>
        <taxon>Fungi</taxon>
        <taxon>Dikarya</taxon>
        <taxon>Basidiomycota</taxon>
        <taxon>Pucciniomycotina</taxon>
        <taxon>Pucciniomycetes</taxon>
        <taxon>Pucciniales</taxon>
        <taxon>Pucciniaceae</taxon>
        <taxon>Puccinia</taxon>
    </lineage>
</organism>
<dbReference type="InterPro" id="IPR046341">
    <property type="entry name" value="SET_dom_sf"/>
</dbReference>
<sequence length="830" mass="93104">MFSGSERNARGGQGDFKWSDAADDKDRETHLGHSTLARVARWQKNGDLTCYDKEGKPINEDEIRCVTREEIQLMKAAEEDALSAAGFKPTPRDAPTRAPESSSKAVPLGPARGAPPQETAACAEEVEESRKRKAEKAARKAERAAKRERKLQEKIAKGPSSSKSSKNPELDLLRRTALHRHDHVEDGDSARHRHHSHHTDRRRSPYLSGADHERPNRRSDYWLSEHGRHSPSPDSAHSPPRESISTRGSRSPPRAFKELKSRQISVGISIHAYRLNPILHAPPWLQMLAAIGPNSPCTLGLSSSKSDSEPPGHQVVTTFEHHIRPPQYTWCGLLDRNAYPKRERIRSYELAELSRVRVVPFFETFDKKLDKSPADKLKDLEQMLREEQYEICLTDRICPDLLRRNFYELVEALNLPSNEHLLRILPPLLPSETIQPPTDDDLLHSLASQMAREDNTTNVSVLLNMFLHAWSRLKESGRLKESPIPVRVISSDFSIADIIDSFRLTLPAHKRIFKDSTFSTQSQICDICQQFNCEGHYDKHTTQVSQPPPPYQSPLPKKPLGILPVETGGYVPCSHSGGCYENKYCDCHQLNTFCDRFCHCPESCSRRYPGCSCGEICGENCECIKLNRECDPLLCKCPAGHLIQESSKCGEKSTSQIRNDRKSTSKQTTISTSNNCCGNFLVATRKKRTFVAPSKIAGFGLFAGEAISSGDYLGEYTGVLLRSDELALQSGLTSLSTTSSYLFDLNELDTIDSSKFGNRARFINEPVAGKRPNADPSVWYVAGSQVIRIFATRPIRIGDEITINYGTMYHARDWAYSFIYTTKLPDSGSD</sequence>
<feature type="compositionally biased region" description="Basic and acidic residues" evidence="6">
    <location>
        <begin position="135"/>
        <end position="156"/>
    </location>
</feature>
<evidence type="ECO:0000313" key="10">
    <source>
        <dbReference type="Proteomes" id="UP000037035"/>
    </source>
</evidence>
<feature type="compositionally biased region" description="Basic residues" evidence="6">
    <location>
        <begin position="191"/>
        <end position="201"/>
    </location>
</feature>
<evidence type="ECO:0000256" key="2">
    <source>
        <dbReference type="ARBA" id="ARBA00022679"/>
    </source>
</evidence>
<dbReference type="InterPro" id="IPR026489">
    <property type="entry name" value="CXC_dom"/>
</dbReference>
<dbReference type="GO" id="GO:0046976">
    <property type="term" value="F:histone H3K27 methyltransferase activity"/>
    <property type="evidence" value="ECO:0007669"/>
    <property type="project" value="TreeGrafter"/>
</dbReference>
<comment type="caution">
    <text evidence="9">The sequence shown here is derived from an EMBL/GenBank/DDBJ whole genome shotgun (WGS) entry which is preliminary data.</text>
</comment>
<keyword evidence="5" id="KW-0804">Transcription</keyword>
<dbReference type="PANTHER" id="PTHR45747:SF4">
    <property type="entry name" value="HISTONE-LYSINE N-METHYLTRANSFERASE E(Z)"/>
    <property type="match status" value="1"/>
</dbReference>
<dbReference type="STRING" id="27349.A0A0L6V4D1"/>
<dbReference type="GO" id="GO:0003682">
    <property type="term" value="F:chromatin binding"/>
    <property type="evidence" value="ECO:0007669"/>
    <property type="project" value="TreeGrafter"/>
</dbReference>
<dbReference type="InterPro" id="IPR045318">
    <property type="entry name" value="EZH1/2-like"/>
</dbReference>
<dbReference type="GO" id="GO:0032259">
    <property type="term" value="P:methylation"/>
    <property type="evidence" value="ECO:0007669"/>
    <property type="project" value="UniProtKB-KW"/>
</dbReference>
<dbReference type="EMBL" id="LAVV01007613">
    <property type="protein sequence ID" value="KNZ55367.1"/>
    <property type="molecule type" value="Genomic_DNA"/>
</dbReference>
<dbReference type="SUPFAM" id="SSF82199">
    <property type="entry name" value="SET domain"/>
    <property type="match status" value="1"/>
</dbReference>
<proteinExistence type="predicted"/>
<feature type="domain" description="CXC" evidence="8">
    <location>
        <begin position="551"/>
        <end position="655"/>
    </location>
</feature>
<dbReference type="Proteomes" id="UP000037035">
    <property type="component" value="Unassembled WGS sequence"/>
</dbReference>
<keyword evidence="4" id="KW-0805">Transcription regulation</keyword>
<dbReference type="SMART" id="SM00317">
    <property type="entry name" value="SET"/>
    <property type="match status" value="1"/>
</dbReference>
<reference evidence="9 10" key="1">
    <citation type="submission" date="2015-08" db="EMBL/GenBank/DDBJ databases">
        <title>Next Generation Sequencing and Analysis of the Genome of Puccinia sorghi L Schw, the Causal Agent of Maize Common Rust.</title>
        <authorList>
            <person name="Rochi L."/>
            <person name="Burguener G."/>
            <person name="Darino M."/>
            <person name="Turjanski A."/>
            <person name="Kreff E."/>
            <person name="Dieguez M.J."/>
            <person name="Sacco F."/>
        </authorList>
    </citation>
    <scope>NUCLEOTIDE SEQUENCE [LARGE SCALE GENOMIC DNA]</scope>
    <source>
        <strain evidence="9 10">RO10H11247</strain>
    </source>
</reference>
<dbReference type="InterPro" id="IPR001214">
    <property type="entry name" value="SET_dom"/>
</dbReference>
<feature type="domain" description="SET" evidence="7">
    <location>
        <begin position="687"/>
        <end position="806"/>
    </location>
</feature>
<evidence type="ECO:0000256" key="3">
    <source>
        <dbReference type="ARBA" id="ARBA00022691"/>
    </source>
</evidence>
<evidence type="ECO:0000259" key="7">
    <source>
        <dbReference type="PROSITE" id="PS50280"/>
    </source>
</evidence>
<dbReference type="PROSITE" id="PS51633">
    <property type="entry name" value="CXC"/>
    <property type="match status" value="1"/>
</dbReference>